<dbReference type="AlphaFoldDB" id="A0AAW0FXV1"/>
<reference evidence="1 2" key="1">
    <citation type="submission" date="2022-09" db="EMBL/GenBank/DDBJ databases">
        <authorList>
            <person name="Palmer J.M."/>
        </authorList>
    </citation>
    <scope>NUCLEOTIDE SEQUENCE [LARGE SCALE GENOMIC DNA]</scope>
    <source>
        <strain evidence="1 2">DSM 7382</strain>
    </source>
</reference>
<keyword evidence="2" id="KW-1185">Reference proteome</keyword>
<dbReference type="Proteomes" id="UP001385951">
    <property type="component" value="Unassembled WGS sequence"/>
</dbReference>
<proteinExistence type="predicted"/>
<gene>
    <name evidence="1" type="ORF">QCA50_010990</name>
</gene>
<accession>A0AAW0FXV1</accession>
<name>A0AAW0FXV1_9APHY</name>
<comment type="caution">
    <text evidence="1">The sequence shown here is derived from an EMBL/GenBank/DDBJ whole genome shotgun (WGS) entry which is preliminary data.</text>
</comment>
<dbReference type="EMBL" id="JASBNA010000019">
    <property type="protein sequence ID" value="KAK7685646.1"/>
    <property type="molecule type" value="Genomic_DNA"/>
</dbReference>
<evidence type="ECO:0000313" key="2">
    <source>
        <dbReference type="Proteomes" id="UP001385951"/>
    </source>
</evidence>
<protein>
    <submittedName>
        <fullName evidence="1">Uncharacterized protein</fullName>
    </submittedName>
</protein>
<evidence type="ECO:0000313" key="1">
    <source>
        <dbReference type="EMBL" id="KAK7685646.1"/>
    </source>
</evidence>
<sequence>MAVLLWRQCINPPRLYAEALKCSVERPSSLTSKTRQITASLFASPRTMHLMLETYLEGFPRVGVFNAFPQESWEGLRGGLIDHTVCWYDKRTLERRKRIQASPQHLDLDEEKEDAEAAFRLTQVVMDEASRGGTTRIT</sequence>
<organism evidence="1 2">
    <name type="scientific">Cerrena zonata</name>
    <dbReference type="NCBI Taxonomy" id="2478898"/>
    <lineage>
        <taxon>Eukaryota</taxon>
        <taxon>Fungi</taxon>
        <taxon>Dikarya</taxon>
        <taxon>Basidiomycota</taxon>
        <taxon>Agaricomycotina</taxon>
        <taxon>Agaricomycetes</taxon>
        <taxon>Polyporales</taxon>
        <taxon>Cerrenaceae</taxon>
        <taxon>Cerrena</taxon>
    </lineage>
</organism>